<keyword evidence="2" id="KW-1185">Reference proteome</keyword>
<evidence type="ECO:0008006" key="3">
    <source>
        <dbReference type="Google" id="ProtNLM"/>
    </source>
</evidence>
<dbReference type="eggNOG" id="COG0810">
    <property type="taxonomic scope" value="Bacteria"/>
</dbReference>
<evidence type="ECO:0000313" key="1">
    <source>
        <dbReference type="EMBL" id="KFN51628.1"/>
    </source>
</evidence>
<dbReference type="AlphaFoldDB" id="A0A091BFZ4"/>
<proteinExistence type="predicted"/>
<dbReference type="STRING" id="1384054.N790_14500"/>
<protein>
    <recommendedName>
        <fullName evidence="3">TonB C-terminal domain-containing protein</fullName>
    </recommendedName>
</protein>
<dbReference type="PATRIC" id="fig|1384054.3.peg.714"/>
<dbReference type="Gene3D" id="3.30.1150.10">
    <property type="match status" value="1"/>
</dbReference>
<evidence type="ECO:0000313" key="2">
    <source>
        <dbReference type="Proteomes" id="UP000029392"/>
    </source>
</evidence>
<name>A0A091BFZ4_9GAMM</name>
<organism evidence="1 2">
    <name type="scientific">Arenimonas malthae CC-JY-1</name>
    <dbReference type="NCBI Taxonomy" id="1384054"/>
    <lineage>
        <taxon>Bacteria</taxon>
        <taxon>Pseudomonadati</taxon>
        <taxon>Pseudomonadota</taxon>
        <taxon>Gammaproteobacteria</taxon>
        <taxon>Lysobacterales</taxon>
        <taxon>Lysobacteraceae</taxon>
        <taxon>Arenimonas</taxon>
    </lineage>
</organism>
<dbReference type="Proteomes" id="UP000029392">
    <property type="component" value="Unassembled WGS sequence"/>
</dbReference>
<dbReference type="EMBL" id="AVCH01000054">
    <property type="protein sequence ID" value="KFN51628.1"/>
    <property type="molecule type" value="Genomic_DNA"/>
</dbReference>
<gene>
    <name evidence="1" type="ORF">N790_14500</name>
</gene>
<sequence>MLCALLLASGLAQAGEPARFTAQLEGELVIGPQGQVLEVAFKDAGWLGEDVRRGYEAKVREWKFEPVLVQGQPISARGRMRLDLLAERDDEARTAQFAIHRAVFLDPETYRGPDKSPSLRAPLYPRDAALTGIGALVVVAARVDADGKPTEAATEYLHLTGPDPGAQGRRFANQFQRATLAAIKYWTLQGVAPGELVRIPVRYIAPGQSREERRWTRVRPVPVDVPAWVVAASAAQAPIELADSGERGSARLRLLTPLGLPGR</sequence>
<accession>A0A091BFZ4</accession>
<reference evidence="1 2" key="1">
    <citation type="submission" date="2013-09" db="EMBL/GenBank/DDBJ databases">
        <title>Genome sequencing of Arenimonas malthae.</title>
        <authorList>
            <person name="Chen F."/>
            <person name="Wang G."/>
        </authorList>
    </citation>
    <scope>NUCLEOTIDE SEQUENCE [LARGE SCALE GENOMIC DNA]</scope>
    <source>
        <strain evidence="1 2">CC-JY-1</strain>
    </source>
</reference>
<comment type="caution">
    <text evidence="1">The sequence shown here is derived from an EMBL/GenBank/DDBJ whole genome shotgun (WGS) entry which is preliminary data.</text>
</comment>